<evidence type="ECO:0000256" key="5">
    <source>
        <dbReference type="ARBA" id="ARBA00023136"/>
    </source>
</evidence>
<evidence type="ECO:0000256" key="1">
    <source>
        <dbReference type="ARBA" id="ARBA00004651"/>
    </source>
</evidence>
<dbReference type="InterPro" id="IPR050833">
    <property type="entry name" value="Poly_Biosynth_Transport"/>
</dbReference>
<reference evidence="7 8" key="1">
    <citation type="submission" date="2019-02" db="EMBL/GenBank/DDBJ databases">
        <title>Bacteria dissemination in different level of health care in South Africa: the effectiveness of infections prevention and control.</title>
        <authorList>
            <person name="Shobo C."/>
            <person name="Amoako D.G."/>
            <person name="Allam M."/>
            <person name="Ismail A."/>
            <person name="Bester L.A."/>
            <person name="Essack S.Y."/>
        </authorList>
    </citation>
    <scope>NUCLEOTIDE SEQUENCE [LARGE SCALE GENOMIC DNA]</scope>
    <source>
        <strain evidence="7 8">2SIL2</strain>
    </source>
</reference>
<evidence type="ECO:0000256" key="6">
    <source>
        <dbReference type="SAM" id="Phobius"/>
    </source>
</evidence>
<proteinExistence type="predicted"/>
<dbReference type="AlphaFoldDB" id="A0A4U3JT25"/>
<dbReference type="RefSeq" id="WP_170965652.1">
    <property type="nucleotide sequence ID" value="NZ_SIYF01000915.1"/>
</dbReference>
<dbReference type="PANTHER" id="PTHR30250:SF11">
    <property type="entry name" value="O-ANTIGEN TRANSPORTER-RELATED"/>
    <property type="match status" value="1"/>
</dbReference>
<dbReference type="PANTHER" id="PTHR30250">
    <property type="entry name" value="PST FAMILY PREDICTED COLANIC ACID TRANSPORTER"/>
    <property type="match status" value="1"/>
</dbReference>
<comment type="caution">
    <text evidence="7">The sequence shown here is derived from an EMBL/GenBank/DDBJ whole genome shotgun (WGS) entry which is preliminary data.</text>
</comment>
<evidence type="ECO:0000313" key="7">
    <source>
        <dbReference type="EMBL" id="TKK51376.1"/>
    </source>
</evidence>
<keyword evidence="4 6" id="KW-1133">Transmembrane helix</keyword>
<protein>
    <submittedName>
        <fullName evidence="7">Flippase</fullName>
    </submittedName>
</protein>
<keyword evidence="2" id="KW-1003">Cell membrane</keyword>
<evidence type="ECO:0000256" key="4">
    <source>
        <dbReference type="ARBA" id="ARBA00022989"/>
    </source>
</evidence>
<feature type="transmembrane region" description="Helical" evidence="6">
    <location>
        <begin position="76"/>
        <end position="94"/>
    </location>
</feature>
<dbReference type="EMBL" id="SIYF01000915">
    <property type="protein sequence ID" value="TKK51376.1"/>
    <property type="molecule type" value="Genomic_DNA"/>
</dbReference>
<dbReference type="Proteomes" id="UP000305511">
    <property type="component" value="Unassembled WGS sequence"/>
</dbReference>
<sequence>VYMYTKKAFNYTLTFSLILFSIIFANTKEFVVWFFGPKFVPMTANMMIVSFIIILNPIGGIFSNQFALAMEKDKEYGIPLIIGSIVSLLGNYILVPIYNALGATIVLVFVELIVCILRIVLIKDFINLQFLITKQILIELGLTIAITITGLLLPSIFANSFFNIAYKSMVMLLLFGIILFTTKSEVVLDVKKILKGTKN</sequence>
<keyword evidence="5 6" id="KW-0472">Membrane</keyword>
<feature type="transmembrane region" description="Helical" evidence="6">
    <location>
        <begin position="42"/>
        <end position="64"/>
    </location>
</feature>
<feature type="transmembrane region" description="Helical" evidence="6">
    <location>
        <begin position="100"/>
        <end position="121"/>
    </location>
</feature>
<evidence type="ECO:0000313" key="8">
    <source>
        <dbReference type="Proteomes" id="UP000305511"/>
    </source>
</evidence>
<evidence type="ECO:0000256" key="3">
    <source>
        <dbReference type="ARBA" id="ARBA00022692"/>
    </source>
</evidence>
<name>A0A4U3JT25_ENTFL</name>
<feature type="transmembrane region" description="Helical" evidence="6">
    <location>
        <begin position="136"/>
        <end position="158"/>
    </location>
</feature>
<gene>
    <name evidence="7" type="ORF">EY666_20730</name>
</gene>
<comment type="subcellular location">
    <subcellularLocation>
        <location evidence="1">Cell membrane</location>
        <topology evidence="1">Multi-pass membrane protein</topology>
    </subcellularLocation>
</comment>
<dbReference type="GO" id="GO:0005886">
    <property type="term" value="C:plasma membrane"/>
    <property type="evidence" value="ECO:0007669"/>
    <property type="project" value="UniProtKB-SubCell"/>
</dbReference>
<feature type="non-terminal residue" evidence="7">
    <location>
        <position position="1"/>
    </location>
</feature>
<evidence type="ECO:0000256" key="2">
    <source>
        <dbReference type="ARBA" id="ARBA00022475"/>
    </source>
</evidence>
<feature type="transmembrane region" description="Helical" evidence="6">
    <location>
        <begin position="12"/>
        <end position="36"/>
    </location>
</feature>
<organism evidence="7 8">
    <name type="scientific">Enterococcus faecalis</name>
    <name type="common">Streptococcus faecalis</name>
    <dbReference type="NCBI Taxonomy" id="1351"/>
    <lineage>
        <taxon>Bacteria</taxon>
        <taxon>Bacillati</taxon>
        <taxon>Bacillota</taxon>
        <taxon>Bacilli</taxon>
        <taxon>Lactobacillales</taxon>
        <taxon>Enterococcaceae</taxon>
        <taxon>Enterococcus</taxon>
    </lineage>
</organism>
<feature type="transmembrane region" description="Helical" evidence="6">
    <location>
        <begin position="164"/>
        <end position="182"/>
    </location>
</feature>
<accession>A0A4U3JT25</accession>
<keyword evidence="3 6" id="KW-0812">Transmembrane</keyword>